<accession>A0ABS7F6L5</accession>
<sequence length="86" mass="8848">MTTMPEEQRAGAAATASEIAALLGPADEVLVADILRTGASVAEVQEAIARLEADDAVGAEARRGASARVVEVMGILEAARFRPEEG</sequence>
<protein>
    <submittedName>
        <fullName evidence="1">Uncharacterized protein</fullName>
    </submittedName>
</protein>
<comment type="caution">
    <text evidence="1">The sequence shown here is derived from an EMBL/GenBank/DDBJ whole genome shotgun (WGS) entry which is preliminary data.</text>
</comment>
<evidence type="ECO:0000313" key="2">
    <source>
        <dbReference type="Proteomes" id="UP001519924"/>
    </source>
</evidence>
<reference evidence="1 2" key="1">
    <citation type="submission" date="2021-08" db="EMBL/GenBank/DDBJ databases">
        <title>Caldovatus sediminis gen. nov., sp. nov., a moderately thermophilic bacterium isolated from a hot spring.</title>
        <authorList>
            <person name="Hu C.-J."/>
            <person name="Li W.-J."/>
            <person name="Xian W.-D."/>
        </authorList>
    </citation>
    <scope>NUCLEOTIDE SEQUENCE [LARGE SCALE GENOMIC DNA]</scope>
    <source>
        <strain evidence="1 2">SYSU G05006</strain>
    </source>
</reference>
<gene>
    <name evidence="1" type="ORF">K1J50_17410</name>
</gene>
<keyword evidence="2" id="KW-1185">Reference proteome</keyword>
<name>A0ABS7F6L5_9PROT</name>
<proteinExistence type="predicted"/>
<evidence type="ECO:0000313" key="1">
    <source>
        <dbReference type="EMBL" id="MBW8271257.1"/>
    </source>
</evidence>
<dbReference type="Proteomes" id="UP001519924">
    <property type="component" value="Unassembled WGS sequence"/>
</dbReference>
<organism evidence="1 2">
    <name type="scientific">Caldovatus aquaticus</name>
    <dbReference type="NCBI Taxonomy" id="2865671"/>
    <lineage>
        <taxon>Bacteria</taxon>
        <taxon>Pseudomonadati</taxon>
        <taxon>Pseudomonadota</taxon>
        <taxon>Alphaproteobacteria</taxon>
        <taxon>Acetobacterales</taxon>
        <taxon>Roseomonadaceae</taxon>
        <taxon>Caldovatus</taxon>
    </lineage>
</organism>
<dbReference type="EMBL" id="JAHZUY010000081">
    <property type="protein sequence ID" value="MBW8271257.1"/>
    <property type="molecule type" value="Genomic_DNA"/>
</dbReference>
<dbReference type="RefSeq" id="WP_220119031.1">
    <property type="nucleotide sequence ID" value="NZ_JAHZUY010000081.1"/>
</dbReference>